<organism evidence="1 2">
    <name type="scientific">Ureibacillus yapensis</name>
    <dbReference type="NCBI Taxonomy" id="2304605"/>
    <lineage>
        <taxon>Bacteria</taxon>
        <taxon>Bacillati</taxon>
        <taxon>Bacillota</taxon>
        <taxon>Bacilli</taxon>
        <taxon>Bacillales</taxon>
        <taxon>Caryophanaceae</taxon>
        <taxon>Ureibacillus</taxon>
    </lineage>
</organism>
<proteinExistence type="predicted"/>
<dbReference type="InterPro" id="IPR021146">
    <property type="entry name" value="Phage_gp6-like_head-tail"/>
</dbReference>
<name>A0A396SIZ8_9BACL</name>
<gene>
    <name evidence="1" type="ORF">D1B33_07475</name>
</gene>
<protein>
    <submittedName>
        <fullName evidence="1">Phage gp6-like head-tail connector protein</fullName>
    </submittedName>
</protein>
<dbReference type="RefSeq" id="WP_118875736.1">
    <property type="nucleotide sequence ID" value="NZ_QWEI01000002.1"/>
</dbReference>
<comment type="caution">
    <text evidence="1">The sequence shown here is derived from an EMBL/GenBank/DDBJ whole genome shotgun (WGS) entry which is preliminary data.</text>
</comment>
<reference evidence="1 2" key="1">
    <citation type="submission" date="2018-08" db="EMBL/GenBank/DDBJ databases">
        <title>Lysinibacillus sp. YLB-03 draft genome sequence.</title>
        <authorList>
            <person name="Yu L."/>
        </authorList>
    </citation>
    <scope>NUCLEOTIDE SEQUENCE [LARGE SCALE GENOMIC DNA]</scope>
    <source>
        <strain evidence="1 2">YLB-03</strain>
    </source>
</reference>
<dbReference type="Pfam" id="PF05135">
    <property type="entry name" value="Phage_connect_1"/>
    <property type="match status" value="1"/>
</dbReference>
<dbReference type="EMBL" id="QWEI01000002">
    <property type="protein sequence ID" value="RHW38705.1"/>
    <property type="molecule type" value="Genomic_DNA"/>
</dbReference>
<sequence length="100" mass="11962">MTEQEKNDLLNDVKSYLRITWNEEDEDLSKMIDRNIAYFKTVTGSDVDFVNDGQNRQLLLDRCRYVRNHAVEEFEENFRSEIMNLQFRLYVVEETTNGTT</sequence>
<dbReference type="AlphaFoldDB" id="A0A396SIZ8"/>
<accession>A0A396SIZ8</accession>
<dbReference type="OrthoDB" id="2362564at2"/>
<evidence type="ECO:0000313" key="2">
    <source>
        <dbReference type="Proteomes" id="UP000265692"/>
    </source>
</evidence>
<keyword evidence="2" id="KW-1185">Reference proteome</keyword>
<evidence type="ECO:0000313" key="1">
    <source>
        <dbReference type="EMBL" id="RHW38705.1"/>
    </source>
</evidence>
<dbReference type="Proteomes" id="UP000265692">
    <property type="component" value="Unassembled WGS sequence"/>
</dbReference>